<accession>A0A813KDU7</accession>
<dbReference type="AlphaFoldDB" id="A0A813KDU7"/>
<evidence type="ECO:0000313" key="1">
    <source>
        <dbReference type="EMBL" id="CAE8701621.1"/>
    </source>
</evidence>
<sequence length="138" mass="14186">MSLRVSSLMATIFDGPNWLPPTAGSTHTAVSQSQVRRVLLKAPASAGVPAAVVFTAPVYGSTPMPVRVRRMSAPAVSQSVPAYAPATSQAYRVQMATATPTATSSTAAARMVHRPVPFMSPPAVASLPATVSASVSRP</sequence>
<protein>
    <submittedName>
        <fullName evidence="1">Uncharacterized protein</fullName>
    </submittedName>
</protein>
<dbReference type="EMBL" id="CAJNNW010029822">
    <property type="protein sequence ID" value="CAE8701621.1"/>
    <property type="molecule type" value="Genomic_DNA"/>
</dbReference>
<name>A0A813KDU7_POLGL</name>
<evidence type="ECO:0000313" key="2">
    <source>
        <dbReference type="Proteomes" id="UP000626109"/>
    </source>
</evidence>
<reference evidence="1" key="1">
    <citation type="submission" date="2021-02" db="EMBL/GenBank/DDBJ databases">
        <authorList>
            <person name="Dougan E. K."/>
            <person name="Rhodes N."/>
            <person name="Thang M."/>
            <person name="Chan C."/>
        </authorList>
    </citation>
    <scope>NUCLEOTIDE SEQUENCE</scope>
</reference>
<comment type="caution">
    <text evidence="1">The sequence shown here is derived from an EMBL/GenBank/DDBJ whole genome shotgun (WGS) entry which is preliminary data.</text>
</comment>
<dbReference type="Proteomes" id="UP000626109">
    <property type="component" value="Unassembled WGS sequence"/>
</dbReference>
<gene>
    <name evidence="1" type="ORF">PGLA2088_LOCUS32076</name>
</gene>
<organism evidence="1 2">
    <name type="scientific">Polarella glacialis</name>
    <name type="common">Dinoflagellate</name>
    <dbReference type="NCBI Taxonomy" id="89957"/>
    <lineage>
        <taxon>Eukaryota</taxon>
        <taxon>Sar</taxon>
        <taxon>Alveolata</taxon>
        <taxon>Dinophyceae</taxon>
        <taxon>Suessiales</taxon>
        <taxon>Suessiaceae</taxon>
        <taxon>Polarella</taxon>
    </lineage>
</organism>
<proteinExistence type="predicted"/>
<feature type="non-terminal residue" evidence="1">
    <location>
        <position position="1"/>
    </location>
</feature>